<name>A0ABQ3ZAG8_9ACTN</name>
<protein>
    <submittedName>
        <fullName evidence="1">Uncharacterized protein</fullName>
    </submittedName>
</protein>
<accession>A0ABQ3ZAG8</accession>
<reference evidence="1 2" key="1">
    <citation type="submission" date="2021-01" db="EMBL/GenBank/DDBJ databases">
        <title>Whole genome shotgun sequence of Actinoplanes durhamensis NBRC 14914.</title>
        <authorList>
            <person name="Komaki H."/>
            <person name="Tamura T."/>
        </authorList>
    </citation>
    <scope>NUCLEOTIDE SEQUENCE [LARGE SCALE GENOMIC DNA]</scope>
    <source>
        <strain evidence="1 2">NBRC 14914</strain>
    </source>
</reference>
<dbReference type="Proteomes" id="UP000637628">
    <property type="component" value="Unassembled WGS sequence"/>
</dbReference>
<gene>
    <name evidence="1" type="ORF">Adu01nite_81670</name>
</gene>
<proteinExistence type="predicted"/>
<sequence>MFMAAEADGTDPKPEATARTTEAAGFEMSAVDEHIDALELKQPA</sequence>
<keyword evidence="2" id="KW-1185">Reference proteome</keyword>
<organism evidence="1 2">
    <name type="scientific">Paractinoplanes durhamensis</name>
    <dbReference type="NCBI Taxonomy" id="113563"/>
    <lineage>
        <taxon>Bacteria</taxon>
        <taxon>Bacillati</taxon>
        <taxon>Actinomycetota</taxon>
        <taxon>Actinomycetes</taxon>
        <taxon>Micromonosporales</taxon>
        <taxon>Micromonosporaceae</taxon>
        <taxon>Paractinoplanes</taxon>
    </lineage>
</organism>
<dbReference type="EMBL" id="BOML01000069">
    <property type="protein sequence ID" value="GIE06817.1"/>
    <property type="molecule type" value="Genomic_DNA"/>
</dbReference>
<evidence type="ECO:0000313" key="1">
    <source>
        <dbReference type="EMBL" id="GIE06817.1"/>
    </source>
</evidence>
<evidence type="ECO:0000313" key="2">
    <source>
        <dbReference type="Proteomes" id="UP000637628"/>
    </source>
</evidence>
<comment type="caution">
    <text evidence="1">The sequence shown here is derived from an EMBL/GenBank/DDBJ whole genome shotgun (WGS) entry which is preliminary data.</text>
</comment>